<dbReference type="InterPro" id="IPR000792">
    <property type="entry name" value="Tscrpt_reg_LuxR_C"/>
</dbReference>
<evidence type="ECO:0000313" key="3">
    <source>
        <dbReference type="EMBL" id="HCD1256454.1"/>
    </source>
</evidence>
<evidence type="ECO:0000259" key="2">
    <source>
        <dbReference type="Pfam" id="PF00196"/>
    </source>
</evidence>
<comment type="caution">
    <text evidence="3">The sequence shown here is derived from an EMBL/GenBank/DDBJ whole genome shotgun (WGS) entry which is preliminary data.</text>
</comment>
<sequence>MSNAIFYGDNYYAWLGMKNILRGTSIYYGMQYYAANSSPSSLPVVQNNDYLIIHPEPNNILKYASTLRHLSSQSSLVLLVLTDAETFTVFQAICGMQMHFIDQALGLDALLRRLTELINSKNQSVNHPLDNAISANEFNVMMMFSRGWSLTRIAHFSHKSEKTIGAYKSNIAKKLGHSNTHLKYMLSHYRQL</sequence>
<organism evidence="3 4">
    <name type="scientific">Citrobacter amalonaticus</name>
    <dbReference type="NCBI Taxonomy" id="35703"/>
    <lineage>
        <taxon>Bacteria</taxon>
        <taxon>Pseudomonadati</taxon>
        <taxon>Pseudomonadota</taxon>
        <taxon>Gammaproteobacteria</taxon>
        <taxon>Enterobacterales</taxon>
        <taxon>Enterobacteriaceae</taxon>
        <taxon>Citrobacter</taxon>
    </lineage>
</organism>
<reference evidence="3" key="1">
    <citation type="journal article" date="2018" name="Genome Biol.">
        <title>SKESA: strategic k-mer extension for scrupulous assemblies.</title>
        <authorList>
            <person name="Souvorov A."/>
            <person name="Agarwala R."/>
            <person name="Lipman D.J."/>
        </authorList>
    </citation>
    <scope>NUCLEOTIDE SEQUENCE</scope>
    <source>
        <strain evidence="3">CAV1698</strain>
    </source>
</reference>
<name>A0A9C7QM01_CITAM</name>
<keyword evidence="1" id="KW-0238">DNA-binding</keyword>
<gene>
    <name evidence="3" type="ORF">JD854_RS15565</name>
</gene>
<accession>A0A9C7QM01</accession>
<dbReference type="GO" id="GO:0003677">
    <property type="term" value="F:DNA binding"/>
    <property type="evidence" value="ECO:0007669"/>
    <property type="project" value="UniProtKB-KW"/>
</dbReference>
<dbReference type="InterPro" id="IPR036388">
    <property type="entry name" value="WH-like_DNA-bd_sf"/>
</dbReference>
<evidence type="ECO:0000256" key="1">
    <source>
        <dbReference type="ARBA" id="ARBA00023125"/>
    </source>
</evidence>
<dbReference type="AlphaFoldDB" id="A0A9C7QM01"/>
<dbReference type="SUPFAM" id="SSF46894">
    <property type="entry name" value="C-terminal effector domain of the bipartite response regulators"/>
    <property type="match status" value="1"/>
</dbReference>
<evidence type="ECO:0000313" key="4">
    <source>
        <dbReference type="Proteomes" id="UP000862426"/>
    </source>
</evidence>
<protein>
    <submittedName>
        <fullName evidence="3">Response regulator transcription factor</fullName>
    </submittedName>
</protein>
<proteinExistence type="predicted"/>
<dbReference type="GO" id="GO:0006355">
    <property type="term" value="P:regulation of DNA-templated transcription"/>
    <property type="evidence" value="ECO:0007669"/>
    <property type="project" value="InterPro"/>
</dbReference>
<dbReference type="InterPro" id="IPR016032">
    <property type="entry name" value="Sig_transdc_resp-reg_C-effctor"/>
</dbReference>
<dbReference type="Gene3D" id="1.10.10.10">
    <property type="entry name" value="Winged helix-like DNA-binding domain superfamily/Winged helix DNA-binding domain"/>
    <property type="match status" value="1"/>
</dbReference>
<reference evidence="3" key="2">
    <citation type="submission" date="2022-05" db="EMBL/GenBank/DDBJ databases">
        <authorList>
            <consortium name="NCBI Pathogen Detection Project"/>
        </authorList>
    </citation>
    <scope>NUCLEOTIDE SEQUENCE</scope>
    <source>
        <strain evidence="3">CAV1698</strain>
    </source>
</reference>
<dbReference type="Pfam" id="PF00196">
    <property type="entry name" value="GerE"/>
    <property type="match status" value="1"/>
</dbReference>
<dbReference type="EMBL" id="DACYAJ020000019">
    <property type="protein sequence ID" value="HCD1256454.1"/>
    <property type="molecule type" value="Genomic_DNA"/>
</dbReference>
<dbReference type="Proteomes" id="UP000862426">
    <property type="component" value="Unassembled WGS sequence"/>
</dbReference>
<feature type="domain" description="HTH luxR-type" evidence="2">
    <location>
        <begin position="133"/>
        <end position="179"/>
    </location>
</feature>